<evidence type="ECO:0000256" key="5">
    <source>
        <dbReference type="ARBA" id="ARBA00022970"/>
    </source>
</evidence>
<evidence type="ECO:0000256" key="3">
    <source>
        <dbReference type="ARBA" id="ARBA00022741"/>
    </source>
</evidence>
<dbReference type="GO" id="GO:0015658">
    <property type="term" value="F:branched-chain amino acid transmembrane transporter activity"/>
    <property type="evidence" value="ECO:0007669"/>
    <property type="project" value="TreeGrafter"/>
</dbReference>
<keyword evidence="2" id="KW-0813">Transport</keyword>
<dbReference type="GO" id="GO:0005524">
    <property type="term" value="F:ATP binding"/>
    <property type="evidence" value="ECO:0007669"/>
    <property type="project" value="UniProtKB-KW"/>
</dbReference>
<name>A0A1H9EG39_9ACTN</name>
<comment type="similarity">
    <text evidence="1">Belongs to the ABC transporter superfamily.</text>
</comment>
<dbReference type="Proteomes" id="UP000199055">
    <property type="component" value="Unassembled WGS sequence"/>
</dbReference>
<dbReference type="GO" id="GO:0015807">
    <property type="term" value="P:L-amino acid transport"/>
    <property type="evidence" value="ECO:0007669"/>
    <property type="project" value="TreeGrafter"/>
</dbReference>
<evidence type="ECO:0000256" key="1">
    <source>
        <dbReference type="ARBA" id="ARBA00005417"/>
    </source>
</evidence>
<proteinExistence type="inferred from homology"/>
<dbReference type="RefSeq" id="WP_245770051.1">
    <property type="nucleotide sequence ID" value="NZ_FOET01000005.1"/>
</dbReference>
<protein>
    <submittedName>
        <fullName evidence="8">Branched-chain amino acid transport system ATP-binding protein</fullName>
    </submittedName>
</protein>
<dbReference type="GO" id="GO:0016887">
    <property type="term" value="F:ATP hydrolysis activity"/>
    <property type="evidence" value="ECO:0007669"/>
    <property type="project" value="InterPro"/>
</dbReference>
<dbReference type="PANTHER" id="PTHR43820">
    <property type="entry name" value="HIGH-AFFINITY BRANCHED-CHAIN AMINO ACID TRANSPORT ATP-BINDING PROTEIN LIVF"/>
    <property type="match status" value="1"/>
</dbReference>
<dbReference type="AlphaFoldDB" id="A0A1H9EG39"/>
<dbReference type="EMBL" id="FOET01000005">
    <property type="protein sequence ID" value="SEQ24629.1"/>
    <property type="molecule type" value="Genomic_DNA"/>
</dbReference>
<keyword evidence="3" id="KW-0547">Nucleotide-binding</keyword>
<dbReference type="SUPFAM" id="SSF52540">
    <property type="entry name" value="P-loop containing nucleoside triphosphate hydrolases"/>
    <property type="match status" value="1"/>
</dbReference>
<evidence type="ECO:0000313" key="8">
    <source>
        <dbReference type="EMBL" id="SEQ24629.1"/>
    </source>
</evidence>
<dbReference type="CDD" id="cd03224">
    <property type="entry name" value="ABC_TM1139_LivF_branched"/>
    <property type="match status" value="1"/>
</dbReference>
<keyword evidence="9" id="KW-1185">Reference proteome</keyword>
<dbReference type="InterPro" id="IPR052156">
    <property type="entry name" value="BCAA_Transport_ATP-bd_LivF"/>
</dbReference>
<dbReference type="SMART" id="SM00382">
    <property type="entry name" value="AAA"/>
    <property type="match status" value="1"/>
</dbReference>
<dbReference type="InterPro" id="IPR017871">
    <property type="entry name" value="ABC_transporter-like_CS"/>
</dbReference>
<dbReference type="InterPro" id="IPR003593">
    <property type="entry name" value="AAA+_ATPase"/>
</dbReference>
<evidence type="ECO:0000256" key="6">
    <source>
        <dbReference type="SAM" id="MobiDB-lite"/>
    </source>
</evidence>
<feature type="compositionally biased region" description="Low complexity" evidence="6">
    <location>
        <begin position="263"/>
        <end position="273"/>
    </location>
</feature>
<accession>A0A1H9EG39</accession>
<dbReference type="PANTHER" id="PTHR43820:SF2">
    <property type="entry name" value="ABC TRANSPORTER ATP-BINDING PROTEIN"/>
    <property type="match status" value="1"/>
</dbReference>
<dbReference type="PROSITE" id="PS50893">
    <property type="entry name" value="ABC_TRANSPORTER_2"/>
    <property type="match status" value="1"/>
</dbReference>
<keyword evidence="4 8" id="KW-0067">ATP-binding</keyword>
<evidence type="ECO:0000313" key="9">
    <source>
        <dbReference type="Proteomes" id="UP000199055"/>
    </source>
</evidence>
<feature type="domain" description="ABC transporter" evidence="7">
    <location>
        <begin position="19"/>
        <end position="249"/>
    </location>
</feature>
<dbReference type="InterPro" id="IPR027417">
    <property type="entry name" value="P-loop_NTPase"/>
</dbReference>
<evidence type="ECO:0000256" key="4">
    <source>
        <dbReference type="ARBA" id="ARBA00022840"/>
    </source>
</evidence>
<evidence type="ECO:0000259" key="7">
    <source>
        <dbReference type="PROSITE" id="PS50893"/>
    </source>
</evidence>
<feature type="region of interest" description="Disordered" evidence="6">
    <location>
        <begin position="248"/>
        <end position="285"/>
    </location>
</feature>
<dbReference type="Gene3D" id="3.40.50.300">
    <property type="entry name" value="P-loop containing nucleotide triphosphate hydrolases"/>
    <property type="match status" value="1"/>
</dbReference>
<dbReference type="PROSITE" id="PS00211">
    <property type="entry name" value="ABC_TRANSPORTER_1"/>
    <property type="match status" value="1"/>
</dbReference>
<gene>
    <name evidence="8" type="ORF">SAMN05216481_105104</name>
</gene>
<reference evidence="8 9" key="1">
    <citation type="submission" date="2016-10" db="EMBL/GenBank/DDBJ databases">
        <authorList>
            <person name="de Groot N.N."/>
        </authorList>
    </citation>
    <scope>NUCLEOTIDE SEQUENCE [LARGE SCALE GENOMIC DNA]</scope>
    <source>
        <strain evidence="8 9">CGMCC 4.3519</strain>
    </source>
</reference>
<organism evidence="8 9">
    <name type="scientific">Streptomyces radiopugnans</name>
    <dbReference type="NCBI Taxonomy" id="403935"/>
    <lineage>
        <taxon>Bacteria</taxon>
        <taxon>Bacillati</taxon>
        <taxon>Actinomycetota</taxon>
        <taxon>Actinomycetes</taxon>
        <taxon>Kitasatosporales</taxon>
        <taxon>Streptomycetaceae</taxon>
        <taxon>Streptomyces</taxon>
    </lineage>
</organism>
<feature type="compositionally biased region" description="Basic and acidic residues" evidence="6">
    <location>
        <begin position="274"/>
        <end position="285"/>
    </location>
</feature>
<dbReference type="Pfam" id="PF00005">
    <property type="entry name" value="ABC_tran"/>
    <property type="match status" value="1"/>
</dbReference>
<dbReference type="STRING" id="403935.SAMN05216481_105104"/>
<keyword evidence="5" id="KW-0029">Amino-acid transport</keyword>
<evidence type="ECO:0000256" key="2">
    <source>
        <dbReference type="ARBA" id="ARBA00022448"/>
    </source>
</evidence>
<dbReference type="InterPro" id="IPR003439">
    <property type="entry name" value="ABC_transporter-like_ATP-bd"/>
</dbReference>
<sequence length="285" mass="29910">MSTNPEAGSGTDPGPSPVLSVRDLRVRIGQSSILQGVGFDVAPTGTTALLGRNGVGKTTTVRAVLGLLPEGGEVTGGTVRLDGADVTGHRTHTVVRRGVGYVPEDRGVFGSLTVAENLALAERGSGPHHYDLVHDLFPELKTRRGQRAGTLSGGQQQMVALARALLNDNRLVIVDEPTKGLAPRVVTEVAEVLRRAAERVPVLLVEQNLAVVRRLARDAVVLDAGRTVHTGDAAALLTDRELTTSLLGVGRHERPGQAGGQPGEQSGEQSGEQGQREHATKETTP</sequence>